<name>A0A433WCP7_9BACT</name>
<dbReference type="NCBIfam" id="TIGR01643">
    <property type="entry name" value="YD_repeat_2x"/>
    <property type="match status" value="1"/>
</dbReference>
<organism evidence="1 2">
    <name type="scientific">Chitinophaga solisilvae</name>
    <dbReference type="NCBI Taxonomy" id="1233460"/>
    <lineage>
        <taxon>Bacteria</taxon>
        <taxon>Pseudomonadati</taxon>
        <taxon>Bacteroidota</taxon>
        <taxon>Chitinophagia</taxon>
        <taxon>Chitinophagales</taxon>
        <taxon>Chitinophagaceae</taxon>
        <taxon>Chitinophaga</taxon>
    </lineage>
</organism>
<keyword evidence="2" id="KW-1185">Reference proteome</keyword>
<accession>A0A433WCP7</accession>
<gene>
    <name evidence="1" type="ORF">ECE50_017185</name>
</gene>
<dbReference type="Pfam" id="PF05593">
    <property type="entry name" value="RHS_repeat"/>
    <property type="match status" value="1"/>
</dbReference>
<comment type="caution">
    <text evidence="1">The sequence shown here is derived from an EMBL/GenBank/DDBJ whole genome shotgun (WGS) entry which is preliminary data.</text>
</comment>
<dbReference type="OrthoDB" id="680656at2"/>
<sequence length="1070" mass="120044">MKRLLMLLAVCLDFVHVSAQINTSQINTYSIAPPPNAAALARYGEIPVSLYSGIPSIEIPMFTAQSGQLQFPVSLTYHAGGIRVGEVASRAGLGWSLNAGGCITRTIMGLPDEQGNGFNSIKDRGGLKQGYGVTDYADSYLMRLGSGLEDTESDVYYYNYNQRSGKFMYFDSAYRTLPYSKLHIGDLDNFKKYIVDENGFRYEFRDAESSSTSSNVSESFINAPQAWYLSRIFSPDKKDSIILMYEDFSYSVSTRQEQETKKILYDFTTGEYPATVDEKTESSQMISGSLLKSVTGTGFQVKFYYSARTDATDKKIDSIVYLDGKGNRMKKFLLNYSYFSGAEKLRLDSVIEYGSGTQSLPAYKFSYLNPNSVPHLTSLSQDHWGFYNGKQNNTLIPYIVNRLGREEKLADRETDTAYLLNGILNKIDYPTGGYSTFEYQGNDYGWIKNGEAAPVYYEKSMSAGARLRYNTLGVPGAKSDTFQIQQKQEVSISYYITNCNDNVPCTSYNNLPSEGVVALYRIQGTQKILILQYYATELDRSTEGQVFKTLDPGTYSIDVNVVNPYDYLRGMVGYKLFTDSVITRKRLTGGARVAKITSYDGITHSNDVIKRYEYTMADKSYSSGVIMGLPQYHYSYTQLGDDGHSAMCGKRYTYNCYTSFSQMAPGSSQGGVVGYRRVTELLNTKDSTIRTVSYFTSAYNYPDWTIQAPPFPPAISFDWRRGLLTHKLTYGAGNELLLWEKKKYAIMPDFSYSVQNFKVQQRSFCVGSAIVNGKYLETQYNTEYFSHKTDWMPLISDSVITYSRGMRDSLLTVTAYTYDTTSLNPGVVTRTSSQKTITERFRYPLNYRTTATDNISAGIRNLQQLHILAPVIESWTSYSTGTDSGVTAGRFVSFKTDRPYPETVYKLMLNTPVNNFIPSAVAGGAVTKDNRYEPVIVFDLYDNQGNVLQQHKANDMTESFIWAYGNRYPVAAVKGMTYAVADGIVNAGIVSSSYDDTEIRNRLAALRNTAGVLVNTYTFRPLLGMTSATDPSGQTIYYEYDGFGRLSLVRDTKGKILKMISYNYQAPAAQ</sequence>
<protein>
    <submittedName>
        <fullName evidence="1">RHS repeat protein</fullName>
    </submittedName>
</protein>
<dbReference type="EMBL" id="RIAR02000001">
    <property type="protein sequence ID" value="NSL88579.1"/>
    <property type="molecule type" value="Genomic_DNA"/>
</dbReference>
<proteinExistence type="predicted"/>
<evidence type="ECO:0000313" key="2">
    <source>
        <dbReference type="Proteomes" id="UP000281028"/>
    </source>
</evidence>
<dbReference type="AlphaFoldDB" id="A0A433WCP7"/>
<reference evidence="1" key="1">
    <citation type="submission" date="2020-05" db="EMBL/GenBank/DDBJ databases">
        <title>Chitinophaga laudate sp. nov., isolated from a tropical peat swamp.</title>
        <authorList>
            <person name="Goh C.B.S."/>
            <person name="Lee M.S."/>
            <person name="Parimannan S."/>
            <person name="Pasbakhsh P."/>
            <person name="Yule C.M."/>
            <person name="Rajandas H."/>
            <person name="Loke S."/>
            <person name="Croft L."/>
            <person name="Tan J.B.L."/>
        </authorList>
    </citation>
    <scope>NUCLEOTIDE SEQUENCE</scope>
    <source>
        <strain evidence="1">Mgbs1</strain>
    </source>
</reference>
<dbReference type="InterPro" id="IPR006530">
    <property type="entry name" value="YD"/>
</dbReference>
<evidence type="ECO:0000313" key="1">
    <source>
        <dbReference type="EMBL" id="NSL88579.1"/>
    </source>
</evidence>
<dbReference type="Proteomes" id="UP000281028">
    <property type="component" value="Unassembled WGS sequence"/>
</dbReference>
<dbReference type="InterPro" id="IPR031325">
    <property type="entry name" value="RHS_repeat"/>
</dbReference>